<keyword evidence="1" id="KW-0732">Signal</keyword>
<dbReference type="Proteomes" id="UP000431451">
    <property type="component" value="Unassembled WGS sequence"/>
</dbReference>
<evidence type="ECO:0000313" key="3">
    <source>
        <dbReference type="EMBL" id="PEG31883.1"/>
    </source>
</evidence>
<dbReference type="EMBL" id="PDCJ01000001">
    <property type="protein sequence ID" value="PEG31883.1"/>
    <property type="molecule type" value="Genomic_DNA"/>
</dbReference>
<dbReference type="PROSITE" id="PS51257">
    <property type="entry name" value="PROKAR_LIPOPROTEIN"/>
    <property type="match status" value="1"/>
</dbReference>
<reference evidence="4 6" key="2">
    <citation type="submission" date="2018-06" db="EMBL/GenBank/DDBJ databases">
        <authorList>
            <consortium name="IHU Genomes"/>
        </authorList>
    </citation>
    <scope>NUCLEOTIDE SEQUENCE [LARGE SCALE GENOMIC DNA]</scope>
    <source>
        <strain evidence="4 6">NEC25</strain>
    </source>
</reference>
<reference evidence="2" key="3">
    <citation type="submission" date="2021-10" db="EMBL/GenBank/DDBJ databases">
        <authorList>
            <person name="Mesa V."/>
        </authorList>
    </citation>
    <scope>NUCLEOTIDE SEQUENCE</scope>
    <source>
        <strain evidence="2">CC3_PB</strain>
    </source>
</reference>
<sequence length="339" mass="35664">MVGKRKIAMILGMLLMGTGLIGCGNSTADNSGQSAGNNEAKKNIGIVQLVQHDALDSANKGFVDALKEKGYEEGKNITIEQQNAQGEQANAQTICSQFTDAKKDLIFAIATPAAQAAYNSTKDIPIVFTAVTDPVAAKIANDWKSSGTNVTGTSDKVPVDQQIDLLKKLIPDAKTLGVIYNTSEANSVIQVDELKKAAEAKGLSVKEIGVTNVNEINQNLSSALGDIDVLYTPTDNTVASGYALVGNLCVENNVPIIGAEEAVVDKGGLASIGIDYYKLGQEAGYKAVEILEGKKPSDIEITTLSEMSFTINTDVAEKLGITIPDDILKDAKKVTGGVK</sequence>
<accession>A0A2A7MK61</accession>
<dbReference type="EMBL" id="UWJD01000002">
    <property type="protein sequence ID" value="VCT85265.1"/>
    <property type="molecule type" value="Genomic_DNA"/>
</dbReference>
<dbReference type="PANTHER" id="PTHR35271:SF1">
    <property type="entry name" value="ABC TRANSPORTER, SUBSTRATE-BINDING LIPOPROTEIN"/>
    <property type="match status" value="1"/>
</dbReference>
<dbReference type="RefSeq" id="WP_058296033.1">
    <property type="nucleotide sequence ID" value="NZ_CAKJVE010000004.1"/>
</dbReference>
<protein>
    <submittedName>
        <fullName evidence="3">ABC transporter substrate-binding protein</fullName>
    </submittedName>
    <submittedName>
        <fullName evidence="2">ABC transporter, substrate-binding protein</fullName>
    </submittedName>
</protein>
<dbReference type="Proteomes" id="UP000789738">
    <property type="component" value="Unassembled WGS sequence"/>
</dbReference>
<name>A0A2A7MK61_9CLOT</name>
<dbReference type="STRING" id="137838.GCA_001458595_03341"/>
<dbReference type="GeneID" id="68878328"/>
<evidence type="ECO:0000313" key="2">
    <source>
        <dbReference type="EMBL" id="CAG9706284.1"/>
    </source>
</evidence>
<evidence type="ECO:0000313" key="6">
    <source>
        <dbReference type="Proteomes" id="UP000431451"/>
    </source>
</evidence>
<organism evidence="3 5">
    <name type="scientific">Clostridium neonatale</name>
    <dbReference type="NCBI Taxonomy" id="137838"/>
    <lineage>
        <taxon>Bacteria</taxon>
        <taxon>Bacillati</taxon>
        <taxon>Bacillota</taxon>
        <taxon>Clostridia</taxon>
        <taxon>Eubacteriales</taxon>
        <taxon>Clostridiaceae</taxon>
        <taxon>Clostridium</taxon>
    </lineage>
</organism>
<evidence type="ECO:0000256" key="1">
    <source>
        <dbReference type="SAM" id="SignalP"/>
    </source>
</evidence>
<evidence type="ECO:0000313" key="5">
    <source>
        <dbReference type="Proteomes" id="UP000220840"/>
    </source>
</evidence>
<dbReference type="AlphaFoldDB" id="A0A2A7MK61"/>
<keyword evidence="5" id="KW-1185">Reference proteome</keyword>
<dbReference type="Proteomes" id="UP000220840">
    <property type="component" value="Unassembled WGS sequence"/>
</dbReference>
<dbReference type="InterPro" id="IPR028082">
    <property type="entry name" value="Peripla_BP_I"/>
</dbReference>
<dbReference type="PANTHER" id="PTHR35271">
    <property type="entry name" value="ABC TRANSPORTER, SUBSTRATE-BINDING LIPOPROTEIN-RELATED"/>
    <property type="match status" value="1"/>
</dbReference>
<gene>
    <name evidence="2" type="ORF">CNEO_42360</name>
    <name evidence="4" type="ORF">CNEONATNEC25_02866</name>
    <name evidence="3" type="ORF">CQ394_09340</name>
</gene>
<dbReference type="Pfam" id="PF04392">
    <property type="entry name" value="ABC_sub_bind"/>
    <property type="match status" value="1"/>
</dbReference>
<dbReference type="SUPFAM" id="SSF53822">
    <property type="entry name" value="Periplasmic binding protein-like I"/>
    <property type="match status" value="1"/>
</dbReference>
<dbReference type="CDD" id="cd06325">
    <property type="entry name" value="PBP1_ABC_unchar_transporter"/>
    <property type="match status" value="1"/>
</dbReference>
<proteinExistence type="predicted"/>
<dbReference type="OrthoDB" id="9776955at2"/>
<reference evidence="3 5" key="1">
    <citation type="submission" date="2017-10" db="EMBL/GenBank/DDBJ databases">
        <title>Effective Description of Clostridium neonatale sp. nov. linked to necrotizing enterocolitis in neonates and a clarification of species assignable to the genus Clostridium (Prazmowski 1880) emend. Lawson and Rainey 2016.</title>
        <authorList>
            <person name="Bernard K."/>
            <person name="Burdz T."/>
            <person name="Wiebe D."/>
            <person name="Balcewich B."/>
            <person name="Alfa M."/>
            <person name="Bernier A.-M."/>
        </authorList>
    </citation>
    <scope>NUCLEOTIDE SEQUENCE [LARGE SCALE GENOMIC DNA]</scope>
    <source>
        <strain evidence="3 5">LCDC99A005</strain>
    </source>
</reference>
<dbReference type="Gene3D" id="3.40.50.2300">
    <property type="match status" value="2"/>
</dbReference>
<dbReference type="InterPro" id="IPR007487">
    <property type="entry name" value="ABC_transpt-TYRBP-like"/>
</dbReference>
<evidence type="ECO:0000313" key="4">
    <source>
        <dbReference type="EMBL" id="VCT85265.1"/>
    </source>
</evidence>
<feature type="chain" id="PRO_5044380429" evidence="1">
    <location>
        <begin position="29"/>
        <end position="339"/>
    </location>
</feature>
<feature type="signal peptide" evidence="1">
    <location>
        <begin position="1"/>
        <end position="28"/>
    </location>
</feature>
<dbReference type="EMBL" id="CAKJVE010000004">
    <property type="protein sequence ID" value="CAG9706284.1"/>
    <property type="molecule type" value="Genomic_DNA"/>
</dbReference>